<evidence type="ECO:0000313" key="9">
    <source>
        <dbReference type="EMBL" id="KAE8288515.1"/>
    </source>
</evidence>
<feature type="transmembrane region" description="Helical" evidence="7">
    <location>
        <begin position="149"/>
        <end position="176"/>
    </location>
</feature>
<dbReference type="Pfam" id="PF01284">
    <property type="entry name" value="MARVEL"/>
    <property type="match status" value="1"/>
</dbReference>
<gene>
    <name evidence="9" type="ORF">D5F01_LYC12387</name>
</gene>
<sequence length="259" mass="28563">MHRKEGFKHSGCTTASIHRRDPTTERHGGFDLLRVRPGPVHPSLDDLVVPGSPRSTISIPNLVRTPGRHSPLQLRAPELKRSSSLSLPCTMERNAVPARRSPSVPECNISTSTMAFDQHFTTTAKGILLLAEIVCGMLVWILLGGTEYFHLSALCWAMFVAVLYWVLTVCLFIIYLTGVHNRIPQVPWTLLSLCLNCSATALYLVAAVVAALSVDQAIVGRHNYNCWAASAFFAFLTTLCYAGSSYVSYRAWKNTEDGQ</sequence>
<evidence type="ECO:0000313" key="10">
    <source>
        <dbReference type="Proteomes" id="UP000424527"/>
    </source>
</evidence>
<feature type="domain" description="MARVEL" evidence="8">
    <location>
        <begin position="120"/>
        <end position="253"/>
    </location>
</feature>
<evidence type="ECO:0000256" key="1">
    <source>
        <dbReference type="ARBA" id="ARBA00004141"/>
    </source>
</evidence>
<keyword evidence="4 5" id="KW-0472">Membrane</keyword>
<organism evidence="9 10">
    <name type="scientific">Larimichthys crocea</name>
    <name type="common">Large yellow croaker</name>
    <name type="synonym">Pseudosciaena crocea</name>
    <dbReference type="NCBI Taxonomy" id="215358"/>
    <lineage>
        <taxon>Eukaryota</taxon>
        <taxon>Metazoa</taxon>
        <taxon>Chordata</taxon>
        <taxon>Craniata</taxon>
        <taxon>Vertebrata</taxon>
        <taxon>Euteleostomi</taxon>
        <taxon>Actinopterygii</taxon>
        <taxon>Neopterygii</taxon>
        <taxon>Teleostei</taxon>
        <taxon>Neoteleostei</taxon>
        <taxon>Acanthomorphata</taxon>
        <taxon>Eupercaria</taxon>
        <taxon>Sciaenidae</taxon>
        <taxon>Larimichthys</taxon>
    </lineage>
</organism>
<name>A0A6G0IAK1_LARCR</name>
<keyword evidence="2 5" id="KW-0812">Transmembrane</keyword>
<evidence type="ECO:0000256" key="3">
    <source>
        <dbReference type="ARBA" id="ARBA00022989"/>
    </source>
</evidence>
<dbReference type="GO" id="GO:0019911">
    <property type="term" value="F:structural constituent of myelin sheath"/>
    <property type="evidence" value="ECO:0007669"/>
    <property type="project" value="TreeGrafter"/>
</dbReference>
<dbReference type="PROSITE" id="PS51225">
    <property type="entry name" value="MARVEL"/>
    <property type="match status" value="1"/>
</dbReference>
<feature type="transmembrane region" description="Helical" evidence="7">
    <location>
        <begin position="227"/>
        <end position="249"/>
    </location>
</feature>
<keyword evidence="10" id="KW-1185">Reference proteome</keyword>
<evidence type="ECO:0000256" key="2">
    <source>
        <dbReference type="ARBA" id="ARBA00022692"/>
    </source>
</evidence>
<dbReference type="InterPro" id="IPR050578">
    <property type="entry name" value="MARVEL-CKLF_proteins"/>
</dbReference>
<dbReference type="GO" id="GO:0042552">
    <property type="term" value="P:myelination"/>
    <property type="evidence" value="ECO:0007669"/>
    <property type="project" value="TreeGrafter"/>
</dbReference>
<protein>
    <submittedName>
        <fullName evidence="9">CKLF-like MARVEL transmembrane domain-containing protein 8</fullName>
    </submittedName>
</protein>
<comment type="subcellular location">
    <subcellularLocation>
        <location evidence="1">Membrane</location>
        <topology evidence="1">Multi-pass membrane protein</topology>
    </subcellularLocation>
</comment>
<dbReference type="GO" id="GO:0016020">
    <property type="term" value="C:membrane"/>
    <property type="evidence" value="ECO:0007669"/>
    <property type="project" value="UniProtKB-SubCell"/>
</dbReference>
<dbReference type="EMBL" id="REGW02000012">
    <property type="protein sequence ID" value="KAE8288515.1"/>
    <property type="molecule type" value="Genomic_DNA"/>
</dbReference>
<keyword evidence="3 7" id="KW-1133">Transmembrane helix</keyword>
<evidence type="ECO:0000256" key="5">
    <source>
        <dbReference type="PROSITE-ProRule" id="PRU00581"/>
    </source>
</evidence>
<evidence type="ECO:0000256" key="6">
    <source>
        <dbReference type="SAM" id="MobiDB-lite"/>
    </source>
</evidence>
<dbReference type="InterPro" id="IPR008253">
    <property type="entry name" value="Marvel"/>
</dbReference>
<reference evidence="9 10" key="1">
    <citation type="submission" date="2019-07" db="EMBL/GenBank/DDBJ databases">
        <title>Chromosome genome assembly for large yellow croaker.</title>
        <authorList>
            <person name="Xiao S."/>
        </authorList>
    </citation>
    <scope>NUCLEOTIDE SEQUENCE [LARGE SCALE GENOMIC DNA]</scope>
    <source>
        <strain evidence="9">JMULYC20181020</strain>
        <tissue evidence="9">Muscle</tissue>
    </source>
</reference>
<comment type="caution">
    <text evidence="9">The sequence shown here is derived from an EMBL/GenBank/DDBJ whole genome shotgun (WGS) entry which is preliminary data.</text>
</comment>
<evidence type="ECO:0000256" key="4">
    <source>
        <dbReference type="ARBA" id="ARBA00023136"/>
    </source>
</evidence>
<feature type="compositionally biased region" description="Basic and acidic residues" evidence="6">
    <location>
        <begin position="18"/>
        <end position="29"/>
    </location>
</feature>
<evidence type="ECO:0000259" key="8">
    <source>
        <dbReference type="PROSITE" id="PS51225"/>
    </source>
</evidence>
<dbReference type="PANTHER" id="PTHR22776:SF10">
    <property type="entry name" value="CKLF-LIKE MARVEL TRANSMEMBRANE DOMAIN-CONTAINING PROTEIN 8"/>
    <property type="match status" value="1"/>
</dbReference>
<accession>A0A6G0IAK1</accession>
<dbReference type="InterPro" id="IPR013295">
    <property type="entry name" value="MAL"/>
</dbReference>
<feature type="transmembrane region" description="Helical" evidence="7">
    <location>
        <begin position="126"/>
        <end position="143"/>
    </location>
</feature>
<feature type="transmembrane region" description="Helical" evidence="7">
    <location>
        <begin position="188"/>
        <end position="212"/>
    </location>
</feature>
<proteinExistence type="predicted"/>
<dbReference type="PANTHER" id="PTHR22776">
    <property type="entry name" value="MARVEL-CONTAINING POTENTIAL LIPID RAFT-ASSOCIATED PROTEIN"/>
    <property type="match status" value="1"/>
</dbReference>
<evidence type="ECO:0000256" key="7">
    <source>
        <dbReference type="SAM" id="Phobius"/>
    </source>
</evidence>
<dbReference type="AlphaFoldDB" id="A0A6G0IAK1"/>
<feature type="region of interest" description="Disordered" evidence="6">
    <location>
        <begin position="1"/>
        <end position="29"/>
    </location>
</feature>
<dbReference type="PRINTS" id="PR01884">
    <property type="entry name" value="MALPROTEIN"/>
</dbReference>
<dbReference type="Proteomes" id="UP000424527">
    <property type="component" value="Unassembled WGS sequence"/>
</dbReference>